<dbReference type="SUPFAM" id="SSF48179">
    <property type="entry name" value="6-phosphogluconate dehydrogenase C-terminal domain-like"/>
    <property type="match status" value="1"/>
</dbReference>
<dbReference type="OrthoDB" id="9802008at2"/>
<protein>
    <recommendedName>
        <fullName evidence="4">Prephenate dehydrogenase</fullName>
        <ecNumber evidence="3">1.3.1.12</ecNumber>
    </recommendedName>
</protein>
<dbReference type="GO" id="GO:0008977">
    <property type="term" value="F:prephenate dehydrogenase (NAD+) activity"/>
    <property type="evidence" value="ECO:0007669"/>
    <property type="project" value="UniProtKB-EC"/>
</dbReference>
<evidence type="ECO:0000259" key="10">
    <source>
        <dbReference type="PROSITE" id="PS51176"/>
    </source>
</evidence>
<comment type="pathway">
    <text evidence="1">Amino-acid biosynthesis; L-tyrosine biosynthesis; (4-hydroxyphenyl)pyruvate from prephenate (NAD(+) route): step 1/1.</text>
</comment>
<evidence type="ECO:0000256" key="7">
    <source>
        <dbReference type="ARBA" id="ARBA00023027"/>
    </source>
</evidence>
<dbReference type="SUPFAM" id="SSF51735">
    <property type="entry name" value="NAD(P)-binding Rossmann-fold domains"/>
    <property type="match status" value="1"/>
</dbReference>
<evidence type="ECO:0000256" key="9">
    <source>
        <dbReference type="ARBA" id="ARBA00049260"/>
    </source>
</evidence>
<dbReference type="FunFam" id="3.40.50.720:FF:000208">
    <property type="entry name" value="Prephenate dehydrogenase"/>
    <property type="match status" value="1"/>
</dbReference>
<evidence type="ECO:0000256" key="8">
    <source>
        <dbReference type="ARBA" id="ARBA00023141"/>
    </source>
</evidence>
<name>A0A3N5AGN7_9THEO</name>
<gene>
    <name evidence="12" type="ORF">EDD75_2139</name>
</gene>
<dbReference type="Gene3D" id="3.30.70.260">
    <property type="match status" value="1"/>
</dbReference>
<evidence type="ECO:0000259" key="11">
    <source>
        <dbReference type="PROSITE" id="PS51671"/>
    </source>
</evidence>
<evidence type="ECO:0000256" key="2">
    <source>
        <dbReference type="ARBA" id="ARBA00007964"/>
    </source>
</evidence>
<evidence type="ECO:0000256" key="3">
    <source>
        <dbReference type="ARBA" id="ARBA00012068"/>
    </source>
</evidence>
<dbReference type="InterPro" id="IPR050812">
    <property type="entry name" value="Preph/Arog_dehydrog"/>
</dbReference>
<dbReference type="Pfam" id="PF01842">
    <property type="entry name" value="ACT"/>
    <property type="match status" value="1"/>
</dbReference>
<organism evidence="12 13">
    <name type="scientific">Thermodesulfitimonas autotrophica</name>
    <dbReference type="NCBI Taxonomy" id="1894989"/>
    <lineage>
        <taxon>Bacteria</taxon>
        <taxon>Bacillati</taxon>
        <taxon>Bacillota</taxon>
        <taxon>Clostridia</taxon>
        <taxon>Thermoanaerobacterales</taxon>
        <taxon>Thermoanaerobacteraceae</taxon>
        <taxon>Thermodesulfitimonas</taxon>
    </lineage>
</organism>
<dbReference type="SUPFAM" id="SSF55021">
    <property type="entry name" value="ACT-like"/>
    <property type="match status" value="1"/>
</dbReference>
<proteinExistence type="inferred from homology"/>
<dbReference type="PROSITE" id="PS51176">
    <property type="entry name" value="PDH_ADH"/>
    <property type="match status" value="1"/>
</dbReference>
<dbReference type="RefSeq" id="WP_123931826.1">
    <property type="nucleotide sequence ID" value="NZ_RKRE01000003.1"/>
</dbReference>
<keyword evidence="5" id="KW-0827">Tyrosine biosynthesis</keyword>
<dbReference type="GO" id="GO:0070403">
    <property type="term" value="F:NAD+ binding"/>
    <property type="evidence" value="ECO:0007669"/>
    <property type="project" value="InterPro"/>
</dbReference>
<evidence type="ECO:0000256" key="5">
    <source>
        <dbReference type="ARBA" id="ARBA00022498"/>
    </source>
</evidence>
<dbReference type="Gene3D" id="3.40.50.720">
    <property type="entry name" value="NAD(P)-binding Rossmann-like Domain"/>
    <property type="match status" value="1"/>
</dbReference>
<dbReference type="EC" id="1.3.1.12" evidence="3"/>
<comment type="caution">
    <text evidence="12">The sequence shown here is derived from an EMBL/GenBank/DDBJ whole genome shotgun (WGS) entry which is preliminary data.</text>
</comment>
<dbReference type="InterPro" id="IPR003099">
    <property type="entry name" value="Prephen_DH"/>
</dbReference>
<feature type="domain" description="ACT" evidence="11">
    <location>
        <begin position="295"/>
        <end position="364"/>
    </location>
</feature>
<dbReference type="UniPathway" id="UPA00122">
    <property type="reaction ID" value="UER00961"/>
</dbReference>
<dbReference type="GO" id="GO:0004665">
    <property type="term" value="F:prephenate dehydrogenase (NADP+) activity"/>
    <property type="evidence" value="ECO:0007669"/>
    <property type="project" value="InterPro"/>
</dbReference>
<evidence type="ECO:0000256" key="1">
    <source>
        <dbReference type="ARBA" id="ARBA00005067"/>
    </source>
</evidence>
<dbReference type="PANTHER" id="PTHR21363:SF0">
    <property type="entry name" value="PREPHENATE DEHYDROGENASE [NADP(+)]"/>
    <property type="match status" value="1"/>
</dbReference>
<dbReference type="PANTHER" id="PTHR21363">
    <property type="entry name" value="PREPHENATE DEHYDROGENASE"/>
    <property type="match status" value="1"/>
</dbReference>
<evidence type="ECO:0000256" key="6">
    <source>
        <dbReference type="ARBA" id="ARBA00023002"/>
    </source>
</evidence>
<keyword evidence="7" id="KW-0520">NAD</keyword>
<dbReference type="Pfam" id="PF02153">
    <property type="entry name" value="PDH_N"/>
    <property type="match status" value="1"/>
</dbReference>
<keyword evidence="8" id="KW-0057">Aromatic amino acid biosynthesis</keyword>
<evidence type="ECO:0000313" key="13">
    <source>
        <dbReference type="Proteomes" id="UP000282654"/>
    </source>
</evidence>
<reference evidence="12 13" key="1">
    <citation type="submission" date="2018-11" db="EMBL/GenBank/DDBJ databases">
        <title>Genomic Encyclopedia of Type Strains, Phase IV (KMG-IV): sequencing the most valuable type-strain genomes for metagenomic binning, comparative biology and taxonomic classification.</title>
        <authorList>
            <person name="Goeker M."/>
        </authorList>
    </citation>
    <scope>NUCLEOTIDE SEQUENCE [LARGE SCALE GENOMIC DNA]</scope>
    <source>
        <strain evidence="12 13">DSM 102936</strain>
    </source>
</reference>
<comment type="similarity">
    <text evidence="2">Belongs to the prephenate/arogenate dehydrogenase family.</text>
</comment>
<feature type="domain" description="Prephenate/arogenate dehydrogenase" evidence="10">
    <location>
        <begin position="3"/>
        <end position="290"/>
    </location>
</feature>
<evidence type="ECO:0000313" key="12">
    <source>
        <dbReference type="EMBL" id="RPF43020.1"/>
    </source>
</evidence>
<keyword evidence="8" id="KW-0028">Amino-acid biosynthesis</keyword>
<evidence type="ECO:0000256" key="4">
    <source>
        <dbReference type="ARBA" id="ARBA00016891"/>
    </source>
</evidence>
<dbReference type="InterPro" id="IPR046826">
    <property type="entry name" value="PDH_N"/>
</dbReference>
<dbReference type="PROSITE" id="PS51671">
    <property type="entry name" value="ACT"/>
    <property type="match status" value="1"/>
</dbReference>
<dbReference type="InterPro" id="IPR046825">
    <property type="entry name" value="PDH_C"/>
</dbReference>
<dbReference type="InterPro" id="IPR002912">
    <property type="entry name" value="ACT_dom"/>
</dbReference>
<accession>A0A3N5AGN7</accession>
<keyword evidence="6" id="KW-0560">Oxidoreductase</keyword>
<dbReference type="Pfam" id="PF20463">
    <property type="entry name" value="PDH_C"/>
    <property type="match status" value="1"/>
</dbReference>
<dbReference type="GO" id="GO:0006571">
    <property type="term" value="P:tyrosine biosynthetic process"/>
    <property type="evidence" value="ECO:0007669"/>
    <property type="project" value="UniProtKB-UniPathway"/>
</dbReference>
<dbReference type="CDD" id="cd04909">
    <property type="entry name" value="ACT_PDH-BS"/>
    <property type="match status" value="1"/>
</dbReference>
<dbReference type="Proteomes" id="UP000282654">
    <property type="component" value="Unassembled WGS sequence"/>
</dbReference>
<dbReference type="InterPro" id="IPR045865">
    <property type="entry name" value="ACT-like_dom_sf"/>
</dbReference>
<dbReference type="AlphaFoldDB" id="A0A3N5AGN7"/>
<sequence>MFGRVAIIGVGLIGGSLGMALKRVGLAEEVVGVGRSEEKLRLALEVGAVDRVTTALGAVADAALVVVATPVGTVIPVVEAIAPYLRAGTVVTDVGSTKAAIVRAAEPIARARGFSFVGGHPMAGSERTGVKSADPYLFENAYYILTPTPATERDAVAKVRALASGIGARVVELSPEAHDFYVAAVSHLPHCAAAALVNTIGALPEREALLPLAAGGFRDTTRVAGGDPALWRDILLSNSGAVLTMIGRYRESLSELAALIAAGDGAGVEGWLRRAQQVRRTVPAKSKGYLPELYEIVVTVPDRPGVIARLAGILGDAGINISDIEILRVREGEGGTIRLGFAAAADQEEAVRLLRASGIETRKR</sequence>
<dbReference type="Gene3D" id="1.10.3660.10">
    <property type="entry name" value="6-phosphogluconate dehydrogenase C-terminal like domain"/>
    <property type="match status" value="1"/>
</dbReference>
<dbReference type="InterPro" id="IPR008927">
    <property type="entry name" value="6-PGluconate_DH-like_C_sf"/>
</dbReference>
<dbReference type="InterPro" id="IPR036291">
    <property type="entry name" value="NAD(P)-bd_dom_sf"/>
</dbReference>
<dbReference type="EMBL" id="RKRE01000003">
    <property type="protein sequence ID" value="RPF43020.1"/>
    <property type="molecule type" value="Genomic_DNA"/>
</dbReference>
<keyword evidence="13" id="KW-1185">Reference proteome</keyword>
<comment type="catalytic activity">
    <reaction evidence="9">
        <text>prephenate + NAD(+) = 3-(4-hydroxyphenyl)pyruvate + CO2 + NADH</text>
        <dbReference type="Rhea" id="RHEA:13869"/>
        <dbReference type="ChEBI" id="CHEBI:16526"/>
        <dbReference type="ChEBI" id="CHEBI:29934"/>
        <dbReference type="ChEBI" id="CHEBI:36242"/>
        <dbReference type="ChEBI" id="CHEBI:57540"/>
        <dbReference type="ChEBI" id="CHEBI:57945"/>
        <dbReference type="EC" id="1.3.1.12"/>
    </reaction>
</comment>